<sequence>MMEISEMKEWIVLILAGMLASSAALADDWRRDGSDAEKLEQLIRAMPNTAAIMLQVGERYNNLYWAARQGQWEYAGYQMAEMQGALRRNAVTRPGRAADIQKFLDEGFEGMEEAIEAQDDQRFFRSFEQMRGQCMVCHADSGYAFIKLPAQPPRPNNPALYQ</sequence>
<protein>
    <recommendedName>
        <fullName evidence="3">Cytochrome C</fullName>
    </recommendedName>
</protein>
<gene>
    <name evidence="1" type="ORF">B1C78_15280</name>
</gene>
<accession>A0A1V3NBI5</accession>
<dbReference type="STRING" id="108003.B1C78_15280"/>
<keyword evidence="2" id="KW-1185">Reference proteome</keyword>
<evidence type="ECO:0000313" key="1">
    <source>
        <dbReference type="EMBL" id="OOG22303.1"/>
    </source>
</evidence>
<proteinExistence type="predicted"/>
<evidence type="ECO:0000313" key="2">
    <source>
        <dbReference type="Proteomes" id="UP000189462"/>
    </source>
</evidence>
<dbReference type="EMBL" id="MVBK01000105">
    <property type="protein sequence ID" value="OOG22303.1"/>
    <property type="molecule type" value="Genomic_DNA"/>
</dbReference>
<reference evidence="1 2" key="1">
    <citation type="submission" date="2017-02" db="EMBL/GenBank/DDBJ databases">
        <title>Genomic diversity within the haloalkaliphilic genus Thioalkalivibrio.</title>
        <authorList>
            <person name="Ahn A.-C."/>
            <person name="Meier-Kolthoff J."/>
            <person name="Overmars L."/>
            <person name="Richter M."/>
            <person name="Woyke T."/>
            <person name="Sorokin D.Y."/>
            <person name="Muyzer G."/>
        </authorList>
    </citation>
    <scope>NUCLEOTIDE SEQUENCE [LARGE SCALE GENOMIC DNA]</scope>
    <source>
        <strain evidence="1 2">ALJD</strain>
    </source>
</reference>
<dbReference type="Proteomes" id="UP000189462">
    <property type="component" value="Unassembled WGS sequence"/>
</dbReference>
<evidence type="ECO:0008006" key="3">
    <source>
        <dbReference type="Google" id="ProtNLM"/>
    </source>
</evidence>
<comment type="caution">
    <text evidence="1">The sequence shown here is derived from an EMBL/GenBank/DDBJ whole genome shotgun (WGS) entry which is preliminary data.</text>
</comment>
<dbReference type="AlphaFoldDB" id="A0A1V3NBI5"/>
<organism evidence="1 2">
    <name type="scientific">Thioalkalivibrio denitrificans</name>
    <dbReference type="NCBI Taxonomy" id="108003"/>
    <lineage>
        <taxon>Bacteria</taxon>
        <taxon>Pseudomonadati</taxon>
        <taxon>Pseudomonadota</taxon>
        <taxon>Gammaproteobacteria</taxon>
        <taxon>Chromatiales</taxon>
        <taxon>Ectothiorhodospiraceae</taxon>
        <taxon>Thioalkalivibrio</taxon>
    </lineage>
</organism>
<name>A0A1V3NBI5_9GAMM</name>